<feature type="transmembrane region" description="Helical" evidence="3">
    <location>
        <begin position="224"/>
        <end position="246"/>
    </location>
</feature>
<dbReference type="GO" id="GO:0007165">
    <property type="term" value="P:signal transduction"/>
    <property type="evidence" value="ECO:0007669"/>
    <property type="project" value="TreeGrafter"/>
</dbReference>
<evidence type="ECO:0000256" key="3">
    <source>
        <dbReference type="SAM" id="Phobius"/>
    </source>
</evidence>
<evidence type="ECO:0000256" key="2">
    <source>
        <dbReference type="SAM" id="MobiDB-lite"/>
    </source>
</evidence>
<sequence length="636" mass="72618">MASNGWWRIARWTLTAVGDDDDDIYEEVVESPLTNKLVDKEQEFHDFVRQQIICMWLFMALYIIAYMVIARLKRKTEREALYAGEEDYFVYRVSVWMCCISMGVSIGSLLLLPFSVIGVELLQLYEHNYYFQWLSYSLIGSLWNYVFTLSNLSLFVLLPFSYFFIESQGFSNARNRNGITQRVYETLAISALFIVVLLCLAEIVLTIIKYPVSFLSITSVNLPLIYSCVSLSGALLLLISTPYGFAKMFSVVREFFFGVDVVEVDERENVGGGGGDEFRKDSDSGIESGSTEEMKLDSEDERLIREAGGDASPSRIRRRRRKHDYAETTTTTMIAKRTAAPCYSYLGTNGLSSRRCRYYSETQRDPIENLDLEFDGWIPTNHYNLQSPLHIGSPLLASTPMADIRKFSERRSKSDEALWKPSRYLIKVRQFGIFRKAAENVRNARNSRILKLLLSLRFPMILAVLLILTTIALMMVAINTLKLLFGFRSLPEYAQIIEVHTRHSFGLFGACVETLIIVYVMVTSFVGLYSLPLLRSIRPIRRDTSMTALIINSSLVLVASSALPVIVNTLGMTTFDLLGSYSSLQWLSSFRVVLAYNLMFLVLCVAHLFNSLTGPMRKEIWKRICQLRGRKKQKNL</sequence>
<dbReference type="Pfam" id="PF04791">
    <property type="entry name" value="LMBR1"/>
    <property type="match status" value="1"/>
</dbReference>
<dbReference type="GO" id="GO:0004888">
    <property type="term" value="F:transmembrane signaling receptor activity"/>
    <property type="evidence" value="ECO:0007669"/>
    <property type="project" value="TreeGrafter"/>
</dbReference>
<feature type="transmembrane region" description="Helical" evidence="3">
    <location>
        <begin position="142"/>
        <end position="165"/>
    </location>
</feature>
<dbReference type="InterPro" id="IPR006876">
    <property type="entry name" value="LMBR1-like_membr_prot"/>
</dbReference>
<feature type="compositionally biased region" description="Basic and acidic residues" evidence="2">
    <location>
        <begin position="292"/>
        <end position="308"/>
    </location>
</feature>
<dbReference type="EMBL" id="CADEPM010000003">
    <property type="protein sequence ID" value="CAB3401693.1"/>
    <property type="molecule type" value="Genomic_DNA"/>
</dbReference>
<evidence type="ECO:0000313" key="4">
    <source>
        <dbReference type="EMBL" id="CAB3401693.1"/>
    </source>
</evidence>
<feature type="transmembrane region" description="Helical" evidence="3">
    <location>
        <begin position="586"/>
        <end position="609"/>
    </location>
</feature>
<comment type="caution">
    <text evidence="4">The sequence shown here is derived from an EMBL/GenBank/DDBJ whole genome shotgun (WGS) entry which is preliminary data.</text>
</comment>
<feature type="transmembrane region" description="Helical" evidence="3">
    <location>
        <begin position="47"/>
        <end position="69"/>
    </location>
</feature>
<keyword evidence="3" id="KW-1133">Transmembrane helix</keyword>
<evidence type="ECO:0000313" key="5">
    <source>
        <dbReference type="Proteomes" id="UP000494206"/>
    </source>
</evidence>
<dbReference type="InterPro" id="IPR008075">
    <property type="entry name" value="LIMR"/>
</dbReference>
<feature type="transmembrane region" description="Helical" evidence="3">
    <location>
        <begin position="186"/>
        <end position="212"/>
    </location>
</feature>
<protein>
    <submittedName>
        <fullName evidence="4">Uncharacterized protein</fullName>
    </submittedName>
</protein>
<reference evidence="4 5" key="1">
    <citation type="submission" date="2020-04" db="EMBL/GenBank/DDBJ databases">
        <authorList>
            <person name="Laetsch R D."/>
            <person name="Stevens L."/>
            <person name="Kumar S."/>
            <person name="Blaxter L. M."/>
        </authorList>
    </citation>
    <scope>NUCLEOTIDE SEQUENCE [LARGE SCALE GENOMIC DNA]</scope>
</reference>
<feature type="transmembrane region" description="Helical" evidence="3">
    <location>
        <begin position="89"/>
        <end position="122"/>
    </location>
</feature>
<name>A0A8S1ENF0_9PELO</name>
<organism evidence="4 5">
    <name type="scientific">Caenorhabditis bovis</name>
    <dbReference type="NCBI Taxonomy" id="2654633"/>
    <lineage>
        <taxon>Eukaryota</taxon>
        <taxon>Metazoa</taxon>
        <taxon>Ecdysozoa</taxon>
        <taxon>Nematoda</taxon>
        <taxon>Chromadorea</taxon>
        <taxon>Rhabditida</taxon>
        <taxon>Rhabditina</taxon>
        <taxon>Rhabditomorpha</taxon>
        <taxon>Rhabditoidea</taxon>
        <taxon>Rhabditidae</taxon>
        <taxon>Peloderinae</taxon>
        <taxon>Caenorhabditis</taxon>
    </lineage>
</organism>
<dbReference type="OrthoDB" id="5596951at2759"/>
<keyword evidence="3" id="KW-0472">Membrane</keyword>
<feature type="transmembrane region" description="Helical" evidence="3">
    <location>
        <begin position="458"/>
        <end position="485"/>
    </location>
</feature>
<dbReference type="Proteomes" id="UP000494206">
    <property type="component" value="Unassembled WGS sequence"/>
</dbReference>
<comment type="similarity">
    <text evidence="1">Belongs to the LIMR family.</text>
</comment>
<dbReference type="PANTHER" id="PTHR12625">
    <property type="entry name" value="LIPOCALIN-1 INTERACTING MEMBRANE RECEPTOR LIMR"/>
    <property type="match status" value="1"/>
</dbReference>
<accession>A0A8S1ENF0</accession>
<feature type="transmembrane region" description="Helical" evidence="3">
    <location>
        <begin position="546"/>
        <end position="566"/>
    </location>
</feature>
<keyword evidence="3" id="KW-0812">Transmembrane</keyword>
<feature type="region of interest" description="Disordered" evidence="2">
    <location>
        <begin position="268"/>
        <end position="323"/>
    </location>
</feature>
<proteinExistence type="inferred from homology"/>
<gene>
    <name evidence="4" type="ORF">CBOVIS_LOCUS4405</name>
</gene>
<dbReference type="PANTHER" id="PTHR12625:SF0">
    <property type="entry name" value="PROTEIN LILIPOD"/>
    <property type="match status" value="1"/>
</dbReference>
<dbReference type="GO" id="GO:0005886">
    <property type="term" value="C:plasma membrane"/>
    <property type="evidence" value="ECO:0007669"/>
    <property type="project" value="TreeGrafter"/>
</dbReference>
<keyword evidence="5" id="KW-1185">Reference proteome</keyword>
<evidence type="ECO:0000256" key="1">
    <source>
        <dbReference type="ARBA" id="ARBA00010487"/>
    </source>
</evidence>
<dbReference type="AlphaFoldDB" id="A0A8S1ENF0"/>
<dbReference type="PRINTS" id="PR01692">
    <property type="entry name" value="LIPOCALINIMR"/>
</dbReference>
<feature type="transmembrane region" description="Helical" evidence="3">
    <location>
        <begin position="505"/>
        <end position="534"/>
    </location>
</feature>